<feature type="compositionally biased region" description="Low complexity" evidence="3">
    <location>
        <begin position="314"/>
        <end position="343"/>
    </location>
</feature>
<dbReference type="PANTHER" id="PTHR43272">
    <property type="entry name" value="LONG-CHAIN-FATTY-ACID--COA LIGASE"/>
    <property type="match status" value="1"/>
</dbReference>
<evidence type="ECO:0000259" key="4">
    <source>
        <dbReference type="Pfam" id="PF00501"/>
    </source>
</evidence>
<dbReference type="PANTHER" id="PTHR43272:SF33">
    <property type="entry name" value="AMP-BINDING DOMAIN-CONTAINING PROTEIN-RELATED"/>
    <property type="match status" value="1"/>
</dbReference>
<gene>
    <name evidence="5" type="ORF">ACFQV2_13150</name>
</gene>
<keyword evidence="2" id="KW-0067">ATP-binding</keyword>
<feature type="region of interest" description="Disordered" evidence="3">
    <location>
        <begin position="314"/>
        <end position="367"/>
    </location>
</feature>
<name>A0ABW2TMS1_9PSEU</name>
<evidence type="ECO:0000256" key="3">
    <source>
        <dbReference type="SAM" id="MobiDB-lite"/>
    </source>
</evidence>
<proteinExistence type="predicted"/>
<evidence type="ECO:0000256" key="2">
    <source>
        <dbReference type="ARBA" id="ARBA00022840"/>
    </source>
</evidence>
<keyword evidence="1" id="KW-0547">Nucleotide-binding</keyword>
<sequence>MTYSSVGARFLAQCAASGTREAFRAPAQSGWQSLTWAETAERARGLAAGLLALGVRPEQRVAIAATTRLDWVLADLAVTLAGAATTTVYPSTNAEDVDHILTDCAAVVVFAEDAAQLAKLRDGDGFVGGVRHVVLFDGEGEGALSLDGLAALGRHHLREHPDAVDEVLAAITPEHLATIIYTSGTTGRPKGVELTHGNWLYLGAAIASERVIRPDHLQFLWLPLSHVFGKLLLAAQYEIGFTTAVDGRIDRIVDNLAVIKPSFMAAAPRVFEKIYSRVLSTTEAAGGLRGGSPSAPSRSASTPCGAGVRCRCGGASNSPSPSGSCSPGSGNASAATSNTSCPAVPRWRRGSRSGSPPSACRSSRATA</sequence>
<dbReference type="PROSITE" id="PS00455">
    <property type="entry name" value="AMP_BINDING"/>
    <property type="match status" value="1"/>
</dbReference>
<evidence type="ECO:0000313" key="6">
    <source>
        <dbReference type="Proteomes" id="UP001596512"/>
    </source>
</evidence>
<dbReference type="Proteomes" id="UP001596512">
    <property type="component" value="Unassembled WGS sequence"/>
</dbReference>
<feature type="domain" description="AMP-dependent synthetase/ligase" evidence="4">
    <location>
        <begin position="13"/>
        <end position="288"/>
    </location>
</feature>
<feature type="compositionally biased region" description="Low complexity" evidence="3">
    <location>
        <begin position="352"/>
        <end position="367"/>
    </location>
</feature>
<dbReference type="SUPFAM" id="SSF56801">
    <property type="entry name" value="Acetyl-CoA synthetase-like"/>
    <property type="match status" value="1"/>
</dbReference>
<evidence type="ECO:0000256" key="1">
    <source>
        <dbReference type="ARBA" id="ARBA00022741"/>
    </source>
</evidence>
<dbReference type="InterPro" id="IPR000873">
    <property type="entry name" value="AMP-dep_synth/lig_dom"/>
</dbReference>
<dbReference type="EMBL" id="JBHTEY010000004">
    <property type="protein sequence ID" value="MFC7614335.1"/>
    <property type="molecule type" value="Genomic_DNA"/>
</dbReference>
<keyword evidence="6" id="KW-1185">Reference proteome</keyword>
<evidence type="ECO:0000313" key="5">
    <source>
        <dbReference type="EMBL" id="MFC7614335.1"/>
    </source>
</evidence>
<dbReference type="Gene3D" id="3.40.50.12780">
    <property type="entry name" value="N-terminal domain of ligase-like"/>
    <property type="match status" value="1"/>
</dbReference>
<dbReference type="InterPro" id="IPR042099">
    <property type="entry name" value="ANL_N_sf"/>
</dbReference>
<comment type="caution">
    <text evidence="5">The sequence shown here is derived from an EMBL/GenBank/DDBJ whole genome shotgun (WGS) entry which is preliminary data.</text>
</comment>
<dbReference type="InterPro" id="IPR020845">
    <property type="entry name" value="AMP-binding_CS"/>
</dbReference>
<organism evidence="5 6">
    <name type="scientific">Actinokineospora soli</name>
    <dbReference type="NCBI Taxonomy" id="1048753"/>
    <lineage>
        <taxon>Bacteria</taxon>
        <taxon>Bacillati</taxon>
        <taxon>Actinomycetota</taxon>
        <taxon>Actinomycetes</taxon>
        <taxon>Pseudonocardiales</taxon>
        <taxon>Pseudonocardiaceae</taxon>
        <taxon>Actinokineospora</taxon>
    </lineage>
</organism>
<dbReference type="Pfam" id="PF00501">
    <property type="entry name" value="AMP-binding"/>
    <property type="match status" value="1"/>
</dbReference>
<reference evidence="6" key="1">
    <citation type="journal article" date="2019" name="Int. J. Syst. Evol. Microbiol.">
        <title>The Global Catalogue of Microorganisms (GCM) 10K type strain sequencing project: providing services to taxonomists for standard genome sequencing and annotation.</title>
        <authorList>
            <consortium name="The Broad Institute Genomics Platform"/>
            <consortium name="The Broad Institute Genome Sequencing Center for Infectious Disease"/>
            <person name="Wu L."/>
            <person name="Ma J."/>
        </authorList>
    </citation>
    <scope>NUCLEOTIDE SEQUENCE [LARGE SCALE GENOMIC DNA]</scope>
    <source>
        <strain evidence="6">JCM 17695</strain>
    </source>
</reference>
<accession>A0ABW2TMS1</accession>
<protein>
    <submittedName>
        <fullName evidence="5">AMP-binding protein</fullName>
    </submittedName>
</protein>